<proteinExistence type="predicted"/>
<dbReference type="AlphaFoldDB" id="W1YJ99"/>
<accession>W1YJ99</accession>
<feature type="non-terminal residue" evidence="1">
    <location>
        <position position="1"/>
    </location>
</feature>
<sequence length="46" mass="5074">PANSFKVGSYTVVDALVRYDLARVGMAGSNVAQSPVRHRWLPFRLA</sequence>
<keyword evidence="1" id="KW-0675">Receptor</keyword>
<evidence type="ECO:0000313" key="1">
    <source>
        <dbReference type="EMBL" id="ETJ42562.1"/>
    </source>
</evidence>
<protein>
    <submittedName>
        <fullName evidence="1">Ferrichrome-iron receptor</fullName>
    </submittedName>
</protein>
<reference evidence="1" key="1">
    <citation type="submission" date="2013-12" db="EMBL/GenBank/DDBJ databases">
        <title>A Varibaculum cambriense genome reconstructed from a premature infant gut community with otherwise low bacterial novelty that shifts toward anaerobic metabolism during the third week of life.</title>
        <authorList>
            <person name="Brown C.T."/>
            <person name="Sharon I."/>
            <person name="Thomas B.C."/>
            <person name="Castelle C.J."/>
            <person name="Morowitz M.J."/>
            <person name="Banfield J.F."/>
        </authorList>
    </citation>
    <scope>NUCLEOTIDE SEQUENCE</scope>
</reference>
<gene>
    <name evidence="1" type="ORF">Q604_UNBC03466G0001</name>
</gene>
<name>W1YJ99_9ZZZZ</name>
<comment type="caution">
    <text evidence="1">The sequence shown here is derived from an EMBL/GenBank/DDBJ whole genome shotgun (WGS) entry which is preliminary data.</text>
</comment>
<dbReference type="EMBL" id="AZMM01003466">
    <property type="protein sequence ID" value="ETJ42562.1"/>
    <property type="molecule type" value="Genomic_DNA"/>
</dbReference>
<organism evidence="1">
    <name type="scientific">human gut metagenome</name>
    <dbReference type="NCBI Taxonomy" id="408170"/>
    <lineage>
        <taxon>unclassified sequences</taxon>
        <taxon>metagenomes</taxon>
        <taxon>organismal metagenomes</taxon>
    </lineage>
</organism>